<evidence type="ECO:0000256" key="3">
    <source>
        <dbReference type="ARBA" id="ARBA00022553"/>
    </source>
</evidence>
<keyword evidence="4" id="KW-0902">Two-component regulatory system</keyword>
<dbReference type="GO" id="GO:0032993">
    <property type="term" value="C:protein-DNA complex"/>
    <property type="evidence" value="ECO:0007669"/>
    <property type="project" value="TreeGrafter"/>
</dbReference>
<evidence type="ECO:0000256" key="5">
    <source>
        <dbReference type="ARBA" id="ARBA00023015"/>
    </source>
</evidence>
<dbReference type="OrthoDB" id="9793321at2"/>
<evidence type="ECO:0000259" key="11">
    <source>
        <dbReference type="PROSITE" id="PS51755"/>
    </source>
</evidence>
<keyword evidence="2" id="KW-0963">Cytoplasm</keyword>
<dbReference type="Gene3D" id="3.40.50.2300">
    <property type="match status" value="1"/>
</dbReference>
<organism evidence="12 13">
    <name type="scientific">Desulfuromusa kysingii</name>
    <dbReference type="NCBI Taxonomy" id="37625"/>
    <lineage>
        <taxon>Bacteria</taxon>
        <taxon>Pseudomonadati</taxon>
        <taxon>Thermodesulfobacteriota</taxon>
        <taxon>Desulfuromonadia</taxon>
        <taxon>Desulfuromonadales</taxon>
        <taxon>Geopsychrobacteraceae</taxon>
        <taxon>Desulfuromusa</taxon>
    </lineage>
</organism>
<dbReference type="InterPro" id="IPR011006">
    <property type="entry name" value="CheY-like_superfamily"/>
</dbReference>
<evidence type="ECO:0000313" key="13">
    <source>
        <dbReference type="Proteomes" id="UP000199409"/>
    </source>
</evidence>
<keyword evidence="3 8" id="KW-0597">Phosphoprotein</keyword>
<dbReference type="FunFam" id="1.10.10.10:FF:000099">
    <property type="entry name" value="Two-component system response regulator TorR"/>
    <property type="match status" value="1"/>
</dbReference>
<keyword evidence="7" id="KW-0804">Transcription</keyword>
<evidence type="ECO:0000256" key="9">
    <source>
        <dbReference type="PROSITE-ProRule" id="PRU01091"/>
    </source>
</evidence>
<dbReference type="AlphaFoldDB" id="A0A1H3VYS5"/>
<dbReference type="SMART" id="SM00862">
    <property type="entry name" value="Trans_reg_C"/>
    <property type="match status" value="1"/>
</dbReference>
<evidence type="ECO:0000256" key="8">
    <source>
        <dbReference type="PROSITE-ProRule" id="PRU00169"/>
    </source>
</evidence>
<evidence type="ECO:0000256" key="2">
    <source>
        <dbReference type="ARBA" id="ARBA00022490"/>
    </source>
</evidence>
<dbReference type="Pfam" id="PF00072">
    <property type="entry name" value="Response_reg"/>
    <property type="match status" value="1"/>
</dbReference>
<dbReference type="InterPro" id="IPR036388">
    <property type="entry name" value="WH-like_DNA-bd_sf"/>
</dbReference>
<reference evidence="12 13" key="1">
    <citation type="submission" date="2016-10" db="EMBL/GenBank/DDBJ databases">
        <authorList>
            <person name="de Groot N.N."/>
        </authorList>
    </citation>
    <scope>NUCLEOTIDE SEQUENCE [LARGE SCALE GENOMIC DNA]</scope>
    <source>
        <strain evidence="12 13">DSM 7343</strain>
    </source>
</reference>
<protein>
    <submittedName>
        <fullName evidence="12">Two component transcriptional regulator, winged helix family</fullName>
    </submittedName>
</protein>
<evidence type="ECO:0000256" key="1">
    <source>
        <dbReference type="ARBA" id="ARBA00004496"/>
    </source>
</evidence>
<gene>
    <name evidence="12" type="ORF">SAMN05660420_00367</name>
</gene>
<keyword evidence="13" id="KW-1185">Reference proteome</keyword>
<dbReference type="SMART" id="SM00448">
    <property type="entry name" value="REC"/>
    <property type="match status" value="1"/>
</dbReference>
<dbReference type="InterPro" id="IPR016032">
    <property type="entry name" value="Sig_transdc_resp-reg_C-effctor"/>
</dbReference>
<evidence type="ECO:0000256" key="6">
    <source>
        <dbReference type="ARBA" id="ARBA00023125"/>
    </source>
</evidence>
<dbReference type="InterPro" id="IPR001867">
    <property type="entry name" value="OmpR/PhoB-type_DNA-bd"/>
</dbReference>
<dbReference type="PROSITE" id="PS50110">
    <property type="entry name" value="RESPONSE_REGULATORY"/>
    <property type="match status" value="1"/>
</dbReference>
<dbReference type="STRING" id="37625.SAMN05660420_00367"/>
<dbReference type="SUPFAM" id="SSF46894">
    <property type="entry name" value="C-terminal effector domain of the bipartite response regulators"/>
    <property type="match status" value="1"/>
</dbReference>
<evidence type="ECO:0000256" key="4">
    <source>
        <dbReference type="ARBA" id="ARBA00023012"/>
    </source>
</evidence>
<evidence type="ECO:0000256" key="7">
    <source>
        <dbReference type="ARBA" id="ARBA00023163"/>
    </source>
</evidence>
<dbReference type="EMBL" id="FNQN01000001">
    <property type="protein sequence ID" value="SDZ79900.1"/>
    <property type="molecule type" value="Genomic_DNA"/>
</dbReference>
<dbReference type="SUPFAM" id="SSF52172">
    <property type="entry name" value="CheY-like"/>
    <property type="match status" value="1"/>
</dbReference>
<proteinExistence type="predicted"/>
<keyword evidence="6 9" id="KW-0238">DNA-binding</keyword>
<dbReference type="PANTHER" id="PTHR48111:SF47">
    <property type="entry name" value="TRANSCRIPTIONAL REGULATORY PROTEIN RSTA"/>
    <property type="match status" value="1"/>
</dbReference>
<feature type="domain" description="Response regulatory" evidence="10">
    <location>
        <begin position="1"/>
        <end position="126"/>
    </location>
</feature>
<feature type="domain" description="OmpR/PhoB-type" evidence="11">
    <location>
        <begin position="137"/>
        <end position="236"/>
    </location>
</feature>
<dbReference type="InterPro" id="IPR001789">
    <property type="entry name" value="Sig_transdc_resp-reg_receiver"/>
</dbReference>
<evidence type="ECO:0000259" key="10">
    <source>
        <dbReference type="PROSITE" id="PS50110"/>
    </source>
</evidence>
<dbReference type="RefSeq" id="WP_092344220.1">
    <property type="nucleotide sequence ID" value="NZ_FNQN01000001.1"/>
</dbReference>
<dbReference type="Pfam" id="PF00486">
    <property type="entry name" value="Trans_reg_C"/>
    <property type="match status" value="1"/>
</dbReference>
<dbReference type="Gene3D" id="1.10.10.10">
    <property type="entry name" value="Winged helix-like DNA-binding domain superfamily/Winged helix DNA-binding domain"/>
    <property type="match status" value="1"/>
</dbReference>
<dbReference type="InterPro" id="IPR039420">
    <property type="entry name" value="WalR-like"/>
</dbReference>
<dbReference type="GO" id="GO:0006355">
    <property type="term" value="P:regulation of DNA-templated transcription"/>
    <property type="evidence" value="ECO:0007669"/>
    <property type="project" value="InterPro"/>
</dbReference>
<feature type="modified residue" description="4-aspartylphosphate" evidence="8">
    <location>
        <position position="62"/>
    </location>
</feature>
<keyword evidence="5" id="KW-0805">Transcription regulation</keyword>
<name>A0A1H3VYS5_9BACT</name>
<dbReference type="Proteomes" id="UP000199409">
    <property type="component" value="Unassembled WGS sequence"/>
</dbReference>
<feature type="DNA-binding region" description="OmpR/PhoB-type" evidence="9">
    <location>
        <begin position="137"/>
        <end position="236"/>
    </location>
</feature>
<dbReference type="GO" id="GO:0000976">
    <property type="term" value="F:transcription cis-regulatory region binding"/>
    <property type="evidence" value="ECO:0007669"/>
    <property type="project" value="TreeGrafter"/>
</dbReference>
<dbReference type="PANTHER" id="PTHR48111">
    <property type="entry name" value="REGULATOR OF RPOS"/>
    <property type="match status" value="1"/>
</dbReference>
<dbReference type="PROSITE" id="PS51755">
    <property type="entry name" value="OMPR_PHOB"/>
    <property type="match status" value="1"/>
</dbReference>
<dbReference type="CDD" id="cd00383">
    <property type="entry name" value="trans_reg_C"/>
    <property type="match status" value="1"/>
</dbReference>
<evidence type="ECO:0000313" key="12">
    <source>
        <dbReference type="EMBL" id="SDZ79900.1"/>
    </source>
</evidence>
<comment type="subcellular location">
    <subcellularLocation>
        <location evidence="1">Cytoplasm</location>
    </subcellularLocation>
</comment>
<dbReference type="GO" id="GO:0000156">
    <property type="term" value="F:phosphorelay response regulator activity"/>
    <property type="evidence" value="ECO:0007669"/>
    <property type="project" value="TreeGrafter"/>
</dbReference>
<accession>A0A1H3VYS5</accession>
<dbReference type="GO" id="GO:0005829">
    <property type="term" value="C:cytosol"/>
    <property type="evidence" value="ECO:0007669"/>
    <property type="project" value="TreeGrafter"/>
</dbReference>
<sequence>MIVGNDMGEIKTKKILLMTDHHMSASVVNGLEAEGYYVYNRACQDFEIELLETLEPTAVMIDLDYPSIEGISICQTLRTCYDGPILVLTAKTDEIVQIMGLEMGADDFLLKPQSKNYLLVKLRACLRRSEKYRVQEKKTVQLGELIVDSARREVLCSGAIIPLTTREFDLLWCLAEKAKNIVSREEIHQALYNSEYNGFDRSIDIYVSRIRQKIGDDSLHPRYLKTIRGAGYLLVEGYSE</sequence>